<keyword evidence="3" id="KW-1185">Reference proteome</keyword>
<dbReference type="RefSeq" id="WP_009546290.1">
    <property type="nucleotide sequence ID" value="NC_010547.1"/>
</dbReference>
<dbReference type="STRING" id="43989.cce_4951"/>
<dbReference type="Gene3D" id="3.30.420.10">
    <property type="entry name" value="Ribonuclease H-like superfamily/Ribonuclease H"/>
    <property type="match status" value="1"/>
</dbReference>
<feature type="domain" description="RNase H type-1" evidence="1">
    <location>
        <begin position="4"/>
        <end position="135"/>
    </location>
</feature>
<dbReference type="EMBL" id="CP000807">
    <property type="protein sequence ID" value="ACB54297.1"/>
    <property type="molecule type" value="Genomic_DNA"/>
</dbReference>
<dbReference type="eggNOG" id="COG0328">
    <property type="taxonomic scope" value="Bacteria"/>
</dbReference>
<name>B1X2D6_CROS5</name>
<evidence type="ECO:0000313" key="2">
    <source>
        <dbReference type="EMBL" id="ACB54297.1"/>
    </source>
</evidence>
<protein>
    <recommendedName>
        <fullName evidence="1">RNase H type-1 domain-containing protein</fullName>
    </recommendedName>
</protein>
<dbReference type="GO" id="GO:0003676">
    <property type="term" value="F:nucleic acid binding"/>
    <property type="evidence" value="ECO:0007669"/>
    <property type="project" value="InterPro"/>
</dbReference>
<dbReference type="GO" id="GO:0004523">
    <property type="term" value="F:RNA-DNA hybrid ribonuclease activity"/>
    <property type="evidence" value="ECO:0007669"/>
    <property type="project" value="InterPro"/>
</dbReference>
<dbReference type="KEGG" id="cyt:cce_4951"/>
<dbReference type="CDD" id="cd09279">
    <property type="entry name" value="RNase_HI_like"/>
    <property type="match status" value="1"/>
</dbReference>
<reference evidence="2 3" key="1">
    <citation type="journal article" date="2008" name="Proc. Natl. Acad. Sci. U.S.A.">
        <title>The genome of Cyanothece 51142, a unicellular diazotrophic cyanobacterium important in the marine nitrogen cycle.</title>
        <authorList>
            <person name="Welsh E.A."/>
            <person name="Liberton M."/>
            <person name="Stoeckel J."/>
            <person name="Loh T."/>
            <person name="Elvitigala T."/>
            <person name="Wang C."/>
            <person name="Wollam A."/>
            <person name="Fulton R.S."/>
            <person name="Clifton S.W."/>
            <person name="Jacobs J.M."/>
            <person name="Aurora R."/>
            <person name="Ghosh B.K."/>
            <person name="Sherman L.A."/>
            <person name="Smith R.D."/>
            <person name="Wilson R.K."/>
            <person name="Pakrasi H.B."/>
        </authorList>
    </citation>
    <scope>NUCLEOTIDE SEQUENCE [LARGE SCALE GENOMIC DNA]</scope>
    <source>
        <strain evidence="3">ATCC 51142 / BH68</strain>
    </source>
</reference>
<accession>B1X2D6</accession>
<dbReference type="PANTHER" id="PTHR48475">
    <property type="entry name" value="RIBONUCLEASE H"/>
    <property type="match status" value="1"/>
</dbReference>
<dbReference type="OrthoDB" id="421148at2"/>
<dbReference type="InterPro" id="IPR036397">
    <property type="entry name" value="RNaseH_sf"/>
</dbReference>
<dbReference type="Pfam" id="PF13456">
    <property type="entry name" value="RVT_3"/>
    <property type="match status" value="1"/>
</dbReference>
<dbReference type="PROSITE" id="PS50879">
    <property type="entry name" value="RNASE_H_1"/>
    <property type="match status" value="1"/>
</dbReference>
<dbReference type="AlphaFoldDB" id="B1X2D6"/>
<dbReference type="PANTHER" id="PTHR48475:SF1">
    <property type="entry name" value="RNASE H TYPE-1 DOMAIN-CONTAINING PROTEIN"/>
    <property type="match status" value="1"/>
</dbReference>
<dbReference type="Proteomes" id="UP000001203">
    <property type="component" value="Chromosome linear"/>
</dbReference>
<dbReference type="InterPro" id="IPR012337">
    <property type="entry name" value="RNaseH-like_sf"/>
</dbReference>
<proteinExistence type="predicted"/>
<gene>
    <name evidence="2" type="ordered locus">cce_4951</name>
</gene>
<sequence>MKSDEAGVRLYFDGGTFPLNPGHGGCGAVIIQENDEQSFSKYLGENITNNQAEYGGLILGLEKALEMNISSLEVKGDSELVICQVIGSYRCRNSGLRPLHRQAISLAKQFEHIHFDWIPREINKKADAAATEAIQSVLPQSKAIIPDNLPLCKAREGLKKRINRLNQQGDGAKFKEWIQLKSGRDQFSSLRGARLHEAVPDSVIDAISQALIEDEQDLLDKSLRWYLRGLKPALALKKARVDAEISANITRKKSAL</sequence>
<organism evidence="2 3">
    <name type="scientific">Crocosphaera subtropica (strain ATCC 51142 / BH68)</name>
    <name type="common">Cyanothece sp. (strain ATCC 51142)</name>
    <dbReference type="NCBI Taxonomy" id="43989"/>
    <lineage>
        <taxon>Bacteria</taxon>
        <taxon>Bacillati</taxon>
        <taxon>Cyanobacteriota</taxon>
        <taxon>Cyanophyceae</taxon>
        <taxon>Oscillatoriophycideae</taxon>
        <taxon>Chroococcales</taxon>
        <taxon>Aphanothecaceae</taxon>
        <taxon>Crocosphaera</taxon>
        <taxon>Crocosphaera subtropica</taxon>
    </lineage>
</organism>
<dbReference type="HOGENOM" id="CLU_077098_0_0_3"/>
<dbReference type="InterPro" id="IPR002156">
    <property type="entry name" value="RNaseH_domain"/>
</dbReference>
<evidence type="ECO:0000313" key="3">
    <source>
        <dbReference type="Proteomes" id="UP000001203"/>
    </source>
</evidence>
<evidence type="ECO:0000259" key="1">
    <source>
        <dbReference type="PROSITE" id="PS50879"/>
    </source>
</evidence>
<dbReference type="SUPFAM" id="SSF53098">
    <property type="entry name" value="Ribonuclease H-like"/>
    <property type="match status" value="1"/>
</dbReference>